<feature type="compositionally biased region" description="Low complexity" evidence="1">
    <location>
        <begin position="237"/>
        <end position="247"/>
    </location>
</feature>
<comment type="caution">
    <text evidence="2">The sequence shown here is derived from an EMBL/GenBank/DDBJ whole genome shotgun (WGS) entry which is preliminary data.</text>
</comment>
<dbReference type="EMBL" id="BRZM01002112">
    <property type="protein sequence ID" value="GLD74276.1"/>
    <property type="molecule type" value="Genomic_DNA"/>
</dbReference>
<dbReference type="AlphaFoldDB" id="A0AAD3NJW7"/>
<evidence type="ECO:0000256" key="1">
    <source>
        <dbReference type="SAM" id="MobiDB-lite"/>
    </source>
</evidence>
<evidence type="ECO:0000313" key="2">
    <source>
        <dbReference type="EMBL" id="GLD74276.1"/>
    </source>
</evidence>
<dbReference type="Proteomes" id="UP001279410">
    <property type="component" value="Unassembled WGS sequence"/>
</dbReference>
<reference evidence="2" key="1">
    <citation type="submission" date="2022-08" db="EMBL/GenBank/DDBJ databases">
        <title>Genome sequencing of akame (Lates japonicus).</title>
        <authorList>
            <person name="Hashiguchi Y."/>
            <person name="Takahashi H."/>
        </authorList>
    </citation>
    <scope>NUCLEOTIDE SEQUENCE</scope>
    <source>
        <strain evidence="2">Kochi</strain>
    </source>
</reference>
<evidence type="ECO:0000313" key="3">
    <source>
        <dbReference type="Proteomes" id="UP001279410"/>
    </source>
</evidence>
<feature type="region of interest" description="Disordered" evidence="1">
    <location>
        <begin position="61"/>
        <end position="128"/>
    </location>
</feature>
<proteinExistence type="predicted"/>
<gene>
    <name evidence="2" type="ORF">AKAME5_002560500</name>
</gene>
<name>A0AAD3NJW7_LATJO</name>
<feature type="compositionally biased region" description="Polar residues" evidence="1">
    <location>
        <begin position="61"/>
        <end position="72"/>
    </location>
</feature>
<feature type="compositionally biased region" description="Basic and acidic residues" evidence="1">
    <location>
        <begin position="113"/>
        <end position="127"/>
    </location>
</feature>
<keyword evidence="3" id="KW-1185">Reference proteome</keyword>
<protein>
    <submittedName>
        <fullName evidence="2">Arf-GAP domain and FG repeat-containing protein 2-like isoform X2</fullName>
    </submittedName>
</protein>
<feature type="region of interest" description="Disordered" evidence="1">
    <location>
        <begin position="322"/>
        <end position="354"/>
    </location>
</feature>
<feature type="compositionally biased region" description="Gly residues" evidence="1">
    <location>
        <begin position="78"/>
        <end position="89"/>
    </location>
</feature>
<sequence length="354" mass="38019">MEVKYINVQEYVDSSFSNDRPKKGHFPALELRFISATAGEASTSPESSSFHDNFLPTGSGILQNHGNEAFSKSKNREGCGGSLSPGGPGRAPSHGPLAVSPPITALHNQSHKATAERQRPDGSDRCKKASLSPSCYGSSACDLACRHADLICPLGSRPRASETPLKDPTLCGIERQRPGSCRHAGSQSYASFPGPHLIHQVAQYQPLWGLGPFRPFQVSEGDFGGLSHPQPQPLPQSRPSSSSSRACQPPPDDAYPHWQLQRLRQFPVLIQLPAPKPLQAGDRKACHPAHLCVPPARLPSATQNAFPHESASNQEANGFAFLRPTSAQSPPPMSVNPLTGNVYPSRGTSRNPFI</sequence>
<organism evidence="2 3">
    <name type="scientific">Lates japonicus</name>
    <name type="common">Japanese lates</name>
    <dbReference type="NCBI Taxonomy" id="270547"/>
    <lineage>
        <taxon>Eukaryota</taxon>
        <taxon>Metazoa</taxon>
        <taxon>Chordata</taxon>
        <taxon>Craniata</taxon>
        <taxon>Vertebrata</taxon>
        <taxon>Euteleostomi</taxon>
        <taxon>Actinopterygii</taxon>
        <taxon>Neopterygii</taxon>
        <taxon>Teleostei</taxon>
        <taxon>Neoteleostei</taxon>
        <taxon>Acanthomorphata</taxon>
        <taxon>Carangaria</taxon>
        <taxon>Carangaria incertae sedis</taxon>
        <taxon>Centropomidae</taxon>
        <taxon>Lates</taxon>
    </lineage>
</organism>
<accession>A0AAD3NJW7</accession>
<feature type="region of interest" description="Disordered" evidence="1">
    <location>
        <begin position="219"/>
        <end position="256"/>
    </location>
</feature>